<dbReference type="SMART" id="SM00332">
    <property type="entry name" value="PP2Cc"/>
    <property type="match status" value="1"/>
</dbReference>
<dbReference type="CDD" id="cd14014">
    <property type="entry name" value="STKc_PknB_like"/>
    <property type="match status" value="1"/>
</dbReference>
<dbReference type="InterPro" id="IPR000719">
    <property type="entry name" value="Prot_kinase_dom"/>
</dbReference>
<dbReference type="InterPro" id="IPR020635">
    <property type="entry name" value="Tyr_kinase_cat_dom"/>
</dbReference>
<accession>A0A9X2CI10</accession>
<dbReference type="Pfam" id="PF13672">
    <property type="entry name" value="PP2C_2"/>
    <property type="match status" value="1"/>
</dbReference>
<dbReference type="CDD" id="cd00143">
    <property type="entry name" value="PP2Cc"/>
    <property type="match status" value="1"/>
</dbReference>
<dbReference type="PANTHER" id="PTHR24361:SF613">
    <property type="entry name" value="NUCLEAR RECEPTOR-BINDING PROTEIN-RELATED"/>
    <property type="match status" value="1"/>
</dbReference>
<dbReference type="GO" id="GO:0004674">
    <property type="term" value="F:protein serine/threonine kinase activity"/>
    <property type="evidence" value="ECO:0007669"/>
    <property type="project" value="TreeGrafter"/>
</dbReference>
<evidence type="ECO:0000259" key="3">
    <source>
        <dbReference type="PROSITE" id="PS51746"/>
    </source>
</evidence>
<dbReference type="GO" id="GO:0005524">
    <property type="term" value="F:ATP binding"/>
    <property type="evidence" value="ECO:0007669"/>
    <property type="project" value="InterPro"/>
</dbReference>
<dbReference type="InterPro" id="IPR036457">
    <property type="entry name" value="PPM-type-like_dom_sf"/>
</dbReference>
<keyword evidence="5" id="KW-1185">Reference proteome</keyword>
<dbReference type="InterPro" id="IPR008266">
    <property type="entry name" value="Tyr_kinase_AS"/>
</dbReference>
<dbReference type="AlphaFoldDB" id="A0A9X2CI10"/>
<reference evidence="4" key="1">
    <citation type="submission" date="2022-01" db="EMBL/GenBank/DDBJ databases">
        <title>Whole genome-based taxonomy of the Shewanellaceae.</title>
        <authorList>
            <person name="Martin-Rodriguez A.J."/>
        </authorList>
    </citation>
    <scope>NUCLEOTIDE SEQUENCE</scope>
    <source>
        <strain evidence="4">DSM 16422</strain>
    </source>
</reference>
<keyword evidence="1" id="KW-1133">Transmembrane helix</keyword>
<dbReference type="SUPFAM" id="SSF81606">
    <property type="entry name" value="PP2C-like"/>
    <property type="match status" value="1"/>
</dbReference>
<dbReference type="InterPro" id="IPR011009">
    <property type="entry name" value="Kinase-like_dom_sf"/>
</dbReference>
<dbReference type="GO" id="GO:0005737">
    <property type="term" value="C:cytoplasm"/>
    <property type="evidence" value="ECO:0007669"/>
    <property type="project" value="TreeGrafter"/>
</dbReference>
<dbReference type="PROSITE" id="PS50011">
    <property type="entry name" value="PROTEIN_KINASE_DOM"/>
    <property type="match status" value="1"/>
</dbReference>
<proteinExistence type="predicted"/>
<dbReference type="RefSeq" id="WP_248996762.1">
    <property type="nucleotide sequence ID" value="NZ_JAKIKP010000015.1"/>
</dbReference>
<evidence type="ECO:0000259" key="2">
    <source>
        <dbReference type="PROSITE" id="PS50011"/>
    </source>
</evidence>
<evidence type="ECO:0000313" key="4">
    <source>
        <dbReference type="EMBL" id="MCL1144093.1"/>
    </source>
</evidence>
<evidence type="ECO:0000256" key="1">
    <source>
        <dbReference type="SAM" id="Phobius"/>
    </source>
</evidence>
<dbReference type="SMART" id="SM00219">
    <property type="entry name" value="TyrKc"/>
    <property type="match status" value="1"/>
</dbReference>
<dbReference type="Gene3D" id="1.10.510.10">
    <property type="entry name" value="Transferase(Phosphotransferase) domain 1"/>
    <property type="match status" value="1"/>
</dbReference>
<dbReference type="PROSITE" id="PS00109">
    <property type="entry name" value="PROTEIN_KINASE_TYR"/>
    <property type="match status" value="1"/>
</dbReference>
<dbReference type="GO" id="GO:0004713">
    <property type="term" value="F:protein tyrosine kinase activity"/>
    <property type="evidence" value="ECO:0007669"/>
    <property type="project" value="InterPro"/>
</dbReference>
<dbReference type="Proteomes" id="UP001139333">
    <property type="component" value="Unassembled WGS sequence"/>
</dbReference>
<organism evidence="4 5">
    <name type="scientific">Shewanella gaetbuli</name>
    <dbReference type="NCBI Taxonomy" id="220752"/>
    <lineage>
        <taxon>Bacteria</taxon>
        <taxon>Pseudomonadati</taxon>
        <taxon>Pseudomonadota</taxon>
        <taxon>Gammaproteobacteria</taxon>
        <taxon>Alteromonadales</taxon>
        <taxon>Shewanellaceae</taxon>
        <taxon>Shewanella</taxon>
    </lineage>
</organism>
<evidence type="ECO:0000313" key="5">
    <source>
        <dbReference type="Proteomes" id="UP001139333"/>
    </source>
</evidence>
<sequence>MKQTLALSVGQYSIAGTKALNQDALQYQIPKAGLLNSKGAVFALSDGISSSNVSQIASRTAVDSFTHDYYSTPCAWSTKNAALKVLKATNYWLHAQSKNSEFRFDLNKGYVATFSAMVFKSNTLHTLHCGDSRIYRYVNHSLEQLTQDHRRYIDEKTSYLSRALGLEAILDIDYAHYPLAKGEHYILATDGVYEFVSPNQLGEIIDTHQTDLDHCAKVIVHTALENGSDDNLSVMIVAVEQLPSKALSEWQEQAQTLKSTPTLTANQTIDDYLLIRELFIGGRSHVFLAQDLQTQQKVVFKAPSMELKHCQDTLESLLMEEWVMQRLSHPNLLKTLPQPRSKSCVYSISEYVSGTNLAQWMLDHPDPDLDSVRTILVQVGKGLQALHRQEIIHRDIRPNNIIITPDGLVKIIDFGAVRVAGVSEILPMDDHIKGTAQFSAPEYFLGEIGTQQADIFSLGVLAYQMLTGKLPYGTHVARCTTHKSQQALHYVPANSIRSDIPHWVEGTIAKAVKVNPQQRYTEVSEFLADLITPNPKFQSQRSLPMIEKNPVQFWQACSAVLLVLWIMALLS</sequence>
<keyword evidence="4" id="KW-0418">Kinase</keyword>
<feature type="domain" description="Protein kinase" evidence="2">
    <location>
        <begin position="272"/>
        <end position="537"/>
    </location>
</feature>
<keyword evidence="4" id="KW-0808">Transferase</keyword>
<dbReference type="SUPFAM" id="SSF56112">
    <property type="entry name" value="Protein kinase-like (PK-like)"/>
    <property type="match status" value="1"/>
</dbReference>
<dbReference type="EMBL" id="JAKIKP010000015">
    <property type="protein sequence ID" value="MCL1144093.1"/>
    <property type="molecule type" value="Genomic_DNA"/>
</dbReference>
<keyword evidence="1" id="KW-0472">Membrane</keyword>
<dbReference type="GO" id="GO:0006974">
    <property type="term" value="P:DNA damage response"/>
    <property type="evidence" value="ECO:0007669"/>
    <property type="project" value="TreeGrafter"/>
</dbReference>
<keyword evidence="1" id="KW-0812">Transmembrane</keyword>
<dbReference type="Gene3D" id="3.60.40.10">
    <property type="entry name" value="PPM-type phosphatase domain"/>
    <property type="match status" value="1"/>
</dbReference>
<gene>
    <name evidence="4" type="ORF">L2672_15555</name>
</gene>
<feature type="transmembrane region" description="Helical" evidence="1">
    <location>
        <begin position="553"/>
        <end position="570"/>
    </location>
</feature>
<dbReference type="PROSITE" id="PS51746">
    <property type="entry name" value="PPM_2"/>
    <property type="match status" value="1"/>
</dbReference>
<feature type="domain" description="PPM-type phosphatase" evidence="3">
    <location>
        <begin position="8"/>
        <end position="239"/>
    </location>
</feature>
<dbReference type="Pfam" id="PF00069">
    <property type="entry name" value="Pkinase"/>
    <property type="match status" value="1"/>
</dbReference>
<dbReference type="InterPro" id="IPR001932">
    <property type="entry name" value="PPM-type_phosphatase-like_dom"/>
</dbReference>
<dbReference type="InterPro" id="IPR053235">
    <property type="entry name" value="Ser_Thr_kinase"/>
</dbReference>
<comment type="caution">
    <text evidence="4">The sequence shown here is derived from an EMBL/GenBank/DDBJ whole genome shotgun (WGS) entry which is preliminary data.</text>
</comment>
<dbReference type="SMART" id="SM00331">
    <property type="entry name" value="PP2C_SIG"/>
    <property type="match status" value="1"/>
</dbReference>
<protein>
    <submittedName>
        <fullName evidence="4">Bifunctional protein-serine/threonine kinase/phosphatase</fullName>
    </submittedName>
</protein>
<name>A0A9X2CI10_9GAMM</name>
<dbReference type="PANTHER" id="PTHR24361">
    <property type="entry name" value="MITOGEN-ACTIVATED KINASE KINASE KINASE"/>
    <property type="match status" value="1"/>
</dbReference>